<gene>
    <name evidence="6" type="ORF">SAMN02787144_102243</name>
</gene>
<dbReference type="PANTHER" id="PTHR43335:SF11">
    <property type="entry name" value="ABC TRANSPORTER RELATED"/>
    <property type="match status" value="1"/>
</dbReference>
<dbReference type="PROSITE" id="PS50893">
    <property type="entry name" value="ABC_TRANSPORTER_2"/>
    <property type="match status" value="1"/>
</dbReference>
<evidence type="ECO:0000259" key="5">
    <source>
        <dbReference type="PROSITE" id="PS50893"/>
    </source>
</evidence>
<dbReference type="OrthoDB" id="9804819at2"/>
<dbReference type="AlphaFoldDB" id="A0A1K2ERJ0"/>
<accession>A0A1K2ERJ0</accession>
<dbReference type="RefSeq" id="WP_072488277.1">
    <property type="nucleotide sequence ID" value="NZ_CP108276.1"/>
</dbReference>
<dbReference type="CDD" id="cd03230">
    <property type="entry name" value="ABC_DR_subfamily_A"/>
    <property type="match status" value="1"/>
</dbReference>
<dbReference type="Gene3D" id="3.40.50.300">
    <property type="entry name" value="P-loop containing nucleotide triphosphate hydrolases"/>
    <property type="match status" value="1"/>
</dbReference>
<dbReference type="GO" id="GO:0005524">
    <property type="term" value="F:ATP binding"/>
    <property type="evidence" value="ECO:0007669"/>
    <property type="project" value="UniProtKB-KW"/>
</dbReference>
<reference evidence="6 7" key="1">
    <citation type="submission" date="2016-11" db="EMBL/GenBank/DDBJ databases">
        <authorList>
            <person name="Jaros S."/>
            <person name="Januszkiewicz K."/>
            <person name="Wedrychowicz H."/>
        </authorList>
    </citation>
    <scope>NUCLEOTIDE SEQUENCE [LARGE SCALE GENOMIC DNA]</scope>
    <source>
        <strain evidence="6 7">OK807</strain>
    </source>
</reference>
<comment type="similarity">
    <text evidence="1">Belongs to the ABC transporter superfamily.</text>
</comment>
<evidence type="ECO:0000313" key="6">
    <source>
        <dbReference type="EMBL" id="SFY38287.1"/>
    </source>
</evidence>
<dbReference type="EMBL" id="FPJO01000022">
    <property type="protein sequence ID" value="SFY38287.1"/>
    <property type="molecule type" value="Genomic_DNA"/>
</dbReference>
<dbReference type="InterPro" id="IPR017871">
    <property type="entry name" value="ABC_transporter-like_CS"/>
</dbReference>
<dbReference type="Proteomes" id="UP000181909">
    <property type="component" value="Unassembled WGS sequence"/>
</dbReference>
<keyword evidence="4 6" id="KW-0067">ATP-binding</keyword>
<dbReference type="PANTHER" id="PTHR43335">
    <property type="entry name" value="ABC TRANSPORTER, ATP-BINDING PROTEIN"/>
    <property type="match status" value="1"/>
</dbReference>
<sequence>MTTIEIDHTSRWFGNVVAVNDVSMTVGPGVTGLLGPNGAGKSTLINMMAGFLAPSTGTVTLDGQAIWRNEAVYREIGIVPEREAMYDFLTGYEFVVANAELQGLGEAEAQRALATVEMEYAQDRKISTYSKGMRQRVKMASALVHEPSVLLLDEPFNGMDPRQRMQLMELLRQMGEQGRTVLFSSHILEEVEQLASHIEVIVAGRHAASGDFRKIRRLMTDRPHRYLVRSSDDRALAAALIADPSTAGIEVDPGEQALRIQAVDFGRFTELLPKVAREHGIRLLTVSPSDESLESVFSYLVAA</sequence>
<evidence type="ECO:0000313" key="7">
    <source>
        <dbReference type="Proteomes" id="UP000181909"/>
    </source>
</evidence>
<evidence type="ECO:0000256" key="4">
    <source>
        <dbReference type="ARBA" id="ARBA00022840"/>
    </source>
</evidence>
<dbReference type="Pfam" id="PF00005">
    <property type="entry name" value="ABC_tran"/>
    <property type="match status" value="1"/>
</dbReference>
<organism evidence="6 7">
    <name type="scientific">Streptomyces atratus</name>
    <dbReference type="NCBI Taxonomy" id="1893"/>
    <lineage>
        <taxon>Bacteria</taxon>
        <taxon>Bacillati</taxon>
        <taxon>Actinomycetota</taxon>
        <taxon>Actinomycetes</taxon>
        <taxon>Kitasatosporales</taxon>
        <taxon>Streptomycetaceae</taxon>
        <taxon>Streptomyces</taxon>
    </lineage>
</organism>
<proteinExistence type="inferred from homology"/>
<dbReference type="SUPFAM" id="SSF52540">
    <property type="entry name" value="P-loop containing nucleoside triphosphate hydrolases"/>
    <property type="match status" value="1"/>
</dbReference>
<dbReference type="InterPro" id="IPR027417">
    <property type="entry name" value="P-loop_NTPase"/>
</dbReference>
<evidence type="ECO:0000256" key="1">
    <source>
        <dbReference type="ARBA" id="ARBA00005417"/>
    </source>
</evidence>
<dbReference type="GO" id="GO:0016887">
    <property type="term" value="F:ATP hydrolysis activity"/>
    <property type="evidence" value="ECO:0007669"/>
    <property type="project" value="InterPro"/>
</dbReference>
<dbReference type="STRING" id="1893.SAMN02787144_102243"/>
<name>A0A1K2ERJ0_STRAR</name>
<protein>
    <submittedName>
        <fullName evidence="6">ABC-2 type transport system ATP-binding protein</fullName>
    </submittedName>
</protein>
<evidence type="ECO:0000256" key="2">
    <source>
        <dbReference type="ARBA" id="ARBA00022448"/>
    </source>
</evidence>
<evidence type="ECO:0000256" key="3">
    <source>
        <dbReference type="ARBA" id="ARBA00022741"/>
    </source>
</evidence>
<keyword evidence="2" id="KW-0813">Transport</keyword>
<dbReference type="PROSITE" id="PS00211">
    <property type="entry name" value="ABC_TRANSPORTER_1"/>
    <property type="match status" value="1"/>
</dbReference>
<dbReference type="SMART" id="SM00382">
    <property type="entry name" value="AAA"/>
    <property type="match status" value="1"/>
</dbReference>
<feature type="domain" description="ABC transporter" evidence="5">
    <location>
        <begin position="4"/>
        <end position="228"/>
    </location>
</feature>
<dbReference type="InterPro" id="IPR003593">
    <property type="entry name" value="AAA+_ATPase"/>
</dbReference>
<keyword evidence="3" id="KW-0547">Nucleotide-binding</keyword>
<dbReference type="InterPro" id="IPR003439">
    <property type="entry name" value="ABC_transporter-like_ATP-bd"/>
</dbReference>
<dbReference type="FunFam" id="3.40.50.300:FF:001220">
    <property type="entry name" value="ABC transporter ATP-binding subunit"/>
    <property type="match status" value="1"/>
</dbReference>